<dbReference type="EMBL" id="OU896718">
    <property type="protein sequence ID" value="CAG9815674.1"/>
    <property type="molecule type" value="Genomic_DNA"/>
</dbReference>
<keyword evidence="2" id="KW-1185">Reference proteome</keyword>
<sequence length="321" mass="37079">MDNFLDDESICKLCLNLMNDEYFIIDSLIVQKLQAFCSNESSTIKFTLLKDFLMCYTCSKLLQKLDNLLYKDSKTIQRKNTILVENKHSLGNYSEINLSSSLRYPENACNVCCGFIIDKYHVISNDGIQMFDNLGVSVSSGSKVCQECFDSIYELNNFKVAFIDIQNFIRAYCETFDISNESELNLSHVKFCKTYSHHLDQLDACSEDNSIKIEENDLEESNAENFNIYSSVVEDLENHLKYHDEFHEKVEYGSSECAYKSESLESQKNHSACHIEEDIDSDQYSFKSTMNSKYNSFVNFLTKDFHNSAPKNQDIITRLII</sequence>
<reference evidence="1" key="1">
    <citation type="submission" date="2022-01" db="EMBL/GenBank/DDBJ databases">
        <authorList>
            <person name="King R."/>
        </authorList>
    </citation>
    <scope>NUCLEOTIDE SEQUENCE</scope>
</reference>
<reference evidence="1" key="2">
    <citation type="submission" date="2022-10" db="EMBL/GenBank/DDBJ databases">
        <authorList>
            <consortium name="ENA_rothamsted_submissions"/>
            <consortium name="culmorum"/>
            <person name="King R."/>
        </authorList>
    </citation>
    <scope>NUCLEOTIDE SEQUENCE</scope>
</reference>
<name>A0A9N9SAW9_PHACE</name>
<dbReference type="AlphaFoldDB" id="A0A9N9SAW9"/>
<evidence type="ECO:0000313" key="1">
    <source>
        <dbReference type="EMBL" id="CAG9815674.1"/>
    </source>
</evidence>
<evidence type="ECO:0000313" key="2">
    <source>
        <dbReference type="Proteomes" id="UP001153737"/>
    </source>
</evidence>
<gene>
    <name evidence="1" type="ORF">PHAECO_LOCUS2882</name>
</gene>
<protein>
    <submittedName>
        <fullName evidence="1">Uncharacterized protein</fullName>
    </submittedName>
</protein>
<organism evidence="1 2">
    <name type="scientific">Phaedon cochleariae</name>
    <name type="common">Mustard beetle</name>
    <dbReference type="NCBI Taxonomy" id="80249"/>
    <lineage>
        <taxon>Eukaryota</taxon>
        <taxon>Metazoa</taxon>
        <taxon>Ecdysozoa</taxon>
        <taxon>Arthropoda</taxon>
        <taxon>Hexapoda</taxon>
        <taxon>Insecta</taxon>
        <taxon>Pterygota</taxon>
        <taxon>Neoptera</taxon>
        <taxon>Endopterygota</taxon>
        <taxon>Coleoptera</taxon>
        <taxon>Polyphaga</taxon>
        <taxon>Cucujiformia</taxon>
        <taxon>Chrysomeloidea</taxon>
        <taxon>Chrysomelidae</taxon>
        <taxon>Chrysomelinae</taxon>
        <taxon>Chrysomelini</taxon>
        <taxon>Phaedon</taxon>
    </lineage>
</organism>
<accession>A0A9N9SAW9</accession>
<dbReference type="Proteomes" id="UP001153737">
    <property type="component" value="Chromosome 12"/>
</dbReference>
<proteinExistence type="predicted"/>